<dbReference type="Proteomes" id="UP000677668">
    <property type="component" value="Chromosome 2"/>
</dbReference>
<dbReference type="EMBL" id="CP072643">
    <property type="protein sequence ID" value="QUV95531.1"/>
    <property type="molecule type" value="Genomic_DNA"/>
</dbReference>
<dbReference type="PANTHER" id="PTHR31778:SF2">
    <property type="entry name" value="BUD SITE SELECTION PROTEIN RAX2"/>
    <property type="match status" value="1"/>
</dbReference>
<evidence type="ECO:0000313" key="2">
    <source>
        <dbReference type="Proteomes" id="UP000677668"/>
    </source>
</evidence>
<dbReference type="InterPro" id="IPR013783">
    <property type="entry name" value="Ig-like_fold"/>
</dbReference>
<organism evidence="1 2">
    <name type="scientific">Chloracidobacterium sp. N</name>
    <dbReference type="NCBI Taxonomy" id="2821540"/>
    <lineage>
        <taxon>Bacteria</taxon>
        <taxon>Pseudomonadati</taxon>
        <taxon>Acidobacteriota</taxon>
        <taxon>Terriglobia</taxon>
        <taxon>Terriglobales</taxon>
        <taxon>Acidobacteriaceae</taxon>
        <taxon>Chloracidobacterium</taxon>
        <taxon>Chloracidobacterium aggregatum</taxon>
    </lineage>
</organism>
<gene>
    <name evidence="1" type="ORF">J8C05_11880</name>
</gene>
<dbReference type="NCBIfam" id="TIGR02608">
    <property type="entry name" value="delta_60_rpt"/>
    <property type="match status" value="6"/>
</dbReference>
<dbReference type="Gene3D" id="2.60.40.10">
    <property type="entry name" value="Immunoglobulins"/>
    <property type="match status" value="1"/>
</dbReference>
<dbReference type="PANTHER" id="PTHR31778">
    <property type="entry name" value="BUD SITE SELECTION PROTEIN RAX2"/>
    <property type="match status" value="1"/>
</dbReference>
<dbReference type="Pfam" id="PF17164">
    <property type="entry name" value="DUF5122"/>
    <property type="match status" value="7"/>
</dbReference>
<dbReference type="InterPro" id="IPR013431">
    <property type="entry name" value="Delta_60_rpt"/>
</dbReference>
<evidence type="ECO:0008006" key="3">
    <source>
        <dbReference type="Google" id="ProtNLM"/>
    </source>
</evidence>
<proteinExistence type="predicted"/>
<name>A0ABX8B7F7_9BACT</name>
<keyword evidence="2" id="KW-1185">Reference proteome</keyword>
<dbReference type="SUPFAM" id="SSF101898">
    <property type="entry name" value="NHL repeat"/>
    <property type="match status" value="1"/>
</dbReference>
<dbReference type="InterPro" id="IPR024361">
    <property type="entry name" value="BACON"/>
</dbReference>
<protein>
    <recommendedName>
        <fullName evidence="3">Delta-60 repeat domain protein</fullName>
    </recommendedName>
</protein>
<dbReference type="Gene3D" id="2.80.10.50">
    <property type="match status" value="3"/>
</dbReference>
<sequence>MRRKQLARAFPVWLIFLLGMLVGQAVGQSGAVDGTFNPGSGVNGAVYAMAVQADGKLVIGGEFTAFNGIPRSNLARLNADGSLDTTFTPGSIAGRVEALVVQSDGKVVIGGEFSSVGGIARRSLARLNPDGSVDTGFVAETDANGIVYALALRSDGRLLVAGDFIALAGQRRERIAQLEPSGALDASFNPNAAANGAIFALALQPNGRVLVGGAFTQVNGSPRSRVARLTPDGGLDLTFSQSGPMDGTVLALEVQPDGRIVIGGAFRFVSGIERNGVARLEPGGALDTSFGAFGGVGGRLLPVVQAVRLQPNGRILIGGDFTTVNGTPRNFVARLNGLDGSLDTGFDIGSGASSAVLALALQADGRIILGGAFATFNGTPRAGIVRLLGDDPGCASAVLPAVANVSALGGEGVVTVTAAGSCTWRAVSDVPWITVLSGATGSGNGTVTYRVAAHRGRARTGTLTVSGRTVTVNQAVSAFETVGLFRRSDGFFYLRNSLTSGFADVAFFFGQGNDIPLSGDWDGDGTTTIGVFRIVSGAATFFLRNSNSAGFADVSFSFGAPGDIPVVGDWNGDGRDTVGVFRNGVFLLRNTNSAGMADSIVNFGLGTDVPVVGDWDGNGTTTVGCYRRANGFFYYRNDLLSGVAEGALFYGLADDLPFAGDWDGDGRDGIGIVRLTEGSWRFFLKNELSPGFADVSFNYGNVNDLPVVGNWNGRP</sequence>
<dbReference type="RefSeq" id="WP_211423752.1">
    <property type="nucleotide sequence ID" value="NZ_CP072643.1"/>
</dbReference>
<dbReference type="CDD" id="cd14948">
    <property type="entry name" value="BACON"/>
    <property type="match status" value="1"/>
</dbReference>
<evidence type="ECO:0000313" key="1">
    <source>
        <dbReference type="EMBL" id="QUV95531.1"/>
    </source>
</evidence>
<accession>A0ABX8B7F7</accession>
<reference evidence="1 2" key="1">
    <citation type="submission" date="2021-03" db="EMBL/GenBank/DDBJ databases">
        <title>Genomic and phenotypic characterization of Chloracidobacterium isolates provides evidence for multiple species.</title>
        <authorList>
            <person name="Saini M.K."/>
            <person name="Costas A.M.G."/>
            <person name="Tank M."/>
            <person name="Bryant D.A."/>
        </authorList>
    </citation>
    <scope>NUCLEOTIDE SEQUENCE [LARGE SCALE GENOMIC DNA]</scope>
    <source>
        <strain evidence="1 2">N</strain>
    </source>
</reference>